<dbReference type="AlphaFoldDB" id="A0A0S3REL6"/>
<reference evidence="2 3" key="1">
    <citation type="journal article" date="2015" name="Sci. Rep.">
        <title>The power of single molecule real-time sequencing technology in the de novo assembly of a eukaryotic genome.</title>
        <authorList>
            <person name="Sakai H."/>
            <person name="Naito K."/>
            <person name="Ogiso-Tanaka E."/>
            <person name="Takahashi Y."/>
            <person name="Iseki K."/>
            <person name="Muto C."/>
            <person name="Satou K."/>
            <person name="Teruya K."/>
            <person name="Shiroma A."/>
            <person name="Shimoji M."/>
            <person name="Hirano T."/>
            <person name="Itoh T."/>
            <person name="Kaga A."/>
            <person name="Tomooka N."/>
        </authorList>
    </citation>
    <scope>NUCLEOTIDE SEQUENCE [LARGE SCALE GENOMIC DNA]</scope>
    <source>
        <strain evidence="3">cv. Shumari</strain>
    </source>
</reference>
<organism evidence="2 3">
    <name type="scientific">Vigna angularis var. angularis</name>
    <dbReference type="NCBI Taxonomy" id="157739"/>
    <lineage>
        <taxon>Eukaryota</taxon>
        <taxon>Viridiplantae</taxon>
        <taxon>Streptophyta</taxon>
        <taxon>Embryophyta</taxon>
        <taxon>Tracheophyta</taxon>
        <taxon>Spermatophyta</taxon>
        <taxon>Magnoliopsida</taxon>
        <taxon>eudicotyledons</taxon>
        <taxon>Gunneridae</taxon>
        <taxon>Pentapetalae</taxon>
        <taxon>rosids</taxon>
        <taxon>fabids</taxon>
        <taxon>Fabales</taxon>
        <taxon>Fabaceae</taxon>
        <taxon>Papilionoideae</taxon>
        <taxon>50 kb inversion clade</taxon>
        <taxon>NPAAA clade</taxon>
        <taxon>indigoferoid/millettioid clade</taxon>
        <taxon>Phaseoleae</taxon>
        <taxon>Vigna</taxon>
    </lineage>
</organism>
<name>A0A0S3REL6_PHAAN</name>
<sequence>MLDDVVEFVGDENVVQVVTDNAANFKVARELLMQKRERLYWTPCVAHCIDLVFEDFEKKFKVHELTIKKGRKITTYIYGRSMLISLLKKFTKGRDLIRPGVTRFATTYLTLACLHELKASLLTMFSSEEWKTNKFGTSQEGRKVEYVVLDSRFWKNVS</sequence>
<dbReference type="Proteomes" id="UP000291084">
    <property type="component" value="Chromosome 2"/>
</dbReference>
<dbReference type="SUPFAM" id="SSF53098">
    <property type="entry name" value="Ribonuclease H-like"/>
    <property type="match status" value="1"/>
</dbReference>
<dbReference type="PANTHER" id="PTHR32166:SF122">
    <property type="entry name" value="OS09G0499600 PROTEIN"/>
    <property type="match status" value="1"/>
</dbReference>
<proteinExistence type="predicted"/>
<dbReference type="EMBL" id="AP015035">
    <property type="protein sequence ID" value="BAT78941.1"/>
    <property type="molecule type" value="Genomic_DNA"/>
</dbReference>
<accession>A0A0S3REL6</accession>
<dbReference type="OrthoDB" id="1935289at2759"/>
<feature type="non-terminal residue" evidence="2">
    <location>
        <position position="158"/>
    </location>
</feature>
<dbReference type="Pfam" id="PF04937">
    <property type="entry name" value="DUF659"/>
    <property type="match status" value="1"/>
</dbReference>
<dbReference type="InterPro" id="IPR012337">
    <property type="entry name" value="RNaseH-like_sf"/>
</dbReference>
<dbReference type="InterPro" id="IPR007021">
    <property type="entry name" value="DUF659"/>
</dbReference>
<evidence type="ECO:0000313" key="3">
    <source>
        <dbReference type="Proteomes" id="UP000291084"/>
    </source>
</evidence>
<evidence type="ECO:0000313" key="2">
    <source>
        <dbReference type="EMBL" id="BAT78941.1"/>
    </source>
</evidence>
<protein>
    <recommendedName>
        <fullName evidence="1">DUF659 domain-containing protein</fullName>
    </recommendedName>
</protein>
<keyword evidence="3" id="KW-1185">Reference proteome</keyword>
<dbReference type="PANTHER" id="PTHR32166">
    <property type="entry name" value="OSJNBA0013A04.12 PROTEIN"/>
    <property type="match status" value="1"/>
</dbReference>
<gene>
    <name evidence="2" type="primary">Vigan.02G170400</name>
    <name evidence="2" type="ORF">VIGAN_02170400</name>
</gene>
<evidence type="ECO:0000259" key="1">
    <source>
        <dbReference type="Pfam" id="PF04937"/>
    </source>
</evidence>
<feature type="domain" description="DUF659" evidence="1">
    <location>
        <begin position="1"/>
        <end position="73"/>
    </location>
</feature>